<comment type="caution">
    <text evidence="6">The sequence shown here is derived from an EMBL/GenBank/DDBJ whole genome shotgun (WGS) entry which is preliminary data.</text>
</comment>
<dbReference type="Pfam" id="PF13407">
    <property type="entry name" value="Peripla_BP_4"/>
    <property type="match status" value="1"/>
</dbReference>
<name>A0ABV7X1Z6_9HYPH</name>
<evidence type="ECO:0000256" key="4">
    <source>
        <dbReference type="SAM" id="SignalP"/>
    </source>
</evidence>
<dbReference type="InterPro" id="IPR050555">
    <property type="entry name" value="Bact_Solute-Bind_Prot2"/>
</dbReference>
<feature type="chain" id="PRO_5046870640" evidence="4">
    <location>
        <begin position="25"/>
        <end position="358"/>
    </location>
</feature>
<dbReference type="EMBL" id="JBHRYD010000005">
    <property type="protein sequence ID" value="MFC3704619.1"/>
    <property type="molecule type" value="Genomic_DNA"/>
</dbReference>
<organism evidence="6 7">
    <name type="scientific">Devosia honganensis</name>
    <dbReference type="NCBI Taxonomy" id="1610527"/>
    <lineage>
        <taxon>Bacteria</taxon>
        <taxon>Pseudomonadati</taxon>
        <taxon>Pseudomonadota</taxon>
        <taxon>Alphaproteobacteria</taxon>
        <taxon>Hyphomicrobiales</taxon>
        <taxon>Devosiaceae</taxon>
        <taxon>Devosia</taxon>
    </lineage>
</organism>
<evidence type="ECO:0000256" key="1">
    <source>
        <dbReference type="ARBA" id="ARBA00004418"/>
    </source>
</evidence>
<dbReference type="InterPro" id="IPR025997">
    <property type="entry name" value="SBP_2_dom"/>
</dbReference>
<dbReference type="PANTHER" id="PTHR30036">
    <property type="entry name" value="D-XYLOSE-BINDING PERIPLASMIC PROTEIN"/>
    <property type="match status" value="1"/>
</dbReference>
<dbReference type="SUPFAM" id="SSF53822">
    <property type="entry name" value="Periplasmic binding protein-like I"/>
    <property type="match status" value="1"/>
</dbReference>
<comment type="similarity">
    <text evidence="2">Belongs to the bacterial solute-binding protein 2 family.</text>
</comment>
<dbReference type="Proteomes" id="UP001595613">
    <property type="component" value="Unassembled WGS sequence"/>
</dbReference>
<dbReference type="RefSeq" id="WP_380096342.1">
    <property type="nucleotide sequence ID" value="NZ_JBHRYD010000005.1"/>
</dbReference>
<keyword evidence="7" id="KW-1185">Reference proteome</keyword>
<feature type="domain" description="Periplasmic binding protein" evidence="5">
    <location>
        <begin position="33"/>
        <end position="297"/>
    </location>
</feature>
<evidence type="ECO:0000256" key="3">
    <source>
        <dbReference type="ARBA" id="ARBA00022729"/>
    </source>
</evidence>
<protein>
    <submittedName>
        <fullName evidence="6">Sugar ABC transporter substrate-binding protein</fullName>
    </submittedName>
</protein>
<evidence type="ECO:0000313" key="7">
    <source>
        <dbReference type="Proteomes" id="UP001595613"/>
    </source>
</evidence>
<comment type="subcellular location">
    <subcellularLocation>
        <location evidence="1">Periplasm</location>
    </subcellularLocation>
</comment>
<dbReference type="InterPro" id="IPR028082">
    <property type="entry name" value="Peripla_BP_I"/>
</dbReference>
<dbReference type="Gene3D" id="3.40.50.2300">
    <property type="match status" value="2"/>
</dbReference>
<dbReference type="PANTHER" id="PTHR30036:SF1">
    <property type="entry name" value="D-XYLOSE-BINDING PERIPLASMIC PROTEIN"/>
    <property type="match status" value="1"/>
</dbReference>
<evidence type="ECO:0000259" key="5">
    <source>
        <dbReference type="Pfam" id="PF13407"/>
    </source>
</evidence>
<reference evidence="7" key="1">
    <citation type="journal article" date="2019" name="Int. J. Syst. Evol. Microbiol.">
        <title>The Global Catalogue of Microorganisms (GCM) 10K type strain sequencing project: providing services to taxonomists for standard genome sequencing and annotation.</title>
        <authorList>
            <consortium name="The Broad Institute Genomics Platform"/>
            <consortium name="The Broad Institute Genome Sequencing Center for Infectious Disease"/>
            <person name="Wu L."/>
            <person name="Ma J."/>
        </authorList>
    </citation>
    <scope>NUCLEOTIDE SEQUENCE [LARGE SCALE GENOMIC DNA]</scope>
    <source>
        <strain evidence="7">KCTC 42281</strain>
    </source>
</reference>
<proteinExistence type="inferred from homology"/>
<keyword evidence="3 4" id="KW-0732">Signal</keyword>
<evidence type="ECO:0000313" key="6">
    <source>
        <dbReference type="EMBL" id="MFC3704619.1"/>
    </source>
</evidence>
<feature type="signal peptide" evidence="4">
    <location>
        <begin position="1"/>
        <end position="24"/>
    </location>
</feature>
<sequence>MDRLLTAILATTTLAGAFTGTALAQDTEKVFFLLPNTTTIRFESRDAPFFIEAMREKAPNAEVIVYNGEGDPARQQRLMEDAIAQGADVILLTSTDANLAAGSLQTAEAAGVPVVLYDHDAVGGKAEAHVVFDSLSVGQAQGQRAAELISAMEKTPVKVARVKGNQGEYGTGQYEKGQDEFLQPLIESGKVEVVCEQYTQNWDPVQAQAFAEDCLTRNNGDVDVFLGMNDGTTGGSVAALITQGYQPGEKLVTGGQDATVEALRYIAQGWQDNSVLKDLKVEATYAADVVASILAGNGVPQDLVNGVVNNDYMDVPAVFLPVSNITLDNLGDVVTAGVWTWAEICQGIESTEVCQQNL</sequence>
<gene>
    <name evidence="6" type="ORF">ACFOOL_07600</name>
</gene>
<accession>A0ABV7X1Z6</accession>
<dbReference type="CDD" id="cd19995">
    <property type="entry name" value="PBP1_ABC_xylose_binding-like"/>
    <property type="match status" value="1"/>
</dbReference>
<evidence type="ECO:0000256" key="2">
    <source>
        <dbReference type="ARBA" id="ARBA00007639"/>
    </source>
</evidence>